<dbReference type="EMBL" id="FOAK01000001">
    <property type="protein sequence ID" value="SEK23256.1"/>
    <property type="molecule type" value="Genomic_DNA"/>
</dbReference>
<evidence type="ECO:0000256" key="1">
    <source>
        <dbReference type="SAM" id="Phobius"/>
    </source>
</evidence>
<gene>
    <name evidence="2" type="ORF">SAMN05216439_0637</name>
</gene>
<keyword evidence="1" id="KW-0472">Membrane</keyword>
<dbReference type="AlphaFoldDB" id="A0A1H7FAX7"/>
<name>A0A1H7FAX7_9EURY</name>
<feature type="transmembrane region" description="Helical" evidence="1">
    <location>
        <begin position="64"/>
        <end position="81"/>
    </location>
</feature>
<feature type="transmembrane region" description="Helical" evidence="1">
    <location>
        <begin position="12"/>
        <end position="28"/>
    </location>
</feature>
<organism evidence="2 3">
    <name type="scientific">Methanobrevibacter gottschalkii</name>
    <dbReference type="NCBI Taxonomy" id="190974"/>
    <lineage>
        <taxon>Archaea</taxon>
        <taxon>Methanobacteriati</taxon>
        <taxon>Methanobacteriota</taxon>
        <taxon>Methanomada group</taxon>
        <taxon>Methanobacteria</taxon>
        <taxon>Methanobacteriales</taxon>
        <taxon>Methanobacteriaceae</taxon>
        <taxon>Methanobrevibacter</taxon>
    </lineage>
</organism>
<evidence type="ECO:0000313" key="2">
    <source>
        <dbReference type="EMBL" id="SEK23256.1"/>
    </source>
</evidence>
<dbReference type="STRING" id="190974.SAMN05216439_0637"/>
<proteinExistence type="predicted"/>
<evidence type="ECO:0000313" key="3">
    <source>
        <dbReference type="Proteomes" id="UP000199506"/>
    </source>
</evidence>
<accession>A0A1H7FAX7</accession>
<dbReference type="RefSeq" id="WP_091698617.1">
    <property type="nucleotide sequence ID" value="NZ_FOAK01000001.1"/>
</dbReference>
<protein>
    <submittedName>
        <fullName evidence="2">Uncharacterized protein</fullName>
    </submittedName>
</protein>
<reference evidence="2 3" key="1">
    <citation type="submission" date="2016-10" db="EMBL/GenBank/DDBJ databases">
        <authorList>
            <person name="de Groot N.N."/>
        </authorList>
    </citation>
    <scope>NUCLEOTIDE SEQUENCE [LARGE SCALE GENOMIC DNA]</scope>
    <source>
        <strain evidence="2 3">DSM 11978</strain>
    </source>
</reference>
<sequence length="109" mass="12304">MIKIKKESKFTVSIIIILCALIAITLVYPKYSDIWEVAFLISIFYTSTQTILDTSKKSKRKLNINIVIIIIFATIIAFYEMSIGNPLIFSTALLILANLLDSTLNKKSN</sequence>
<feature type="transmembrane region" description="Helical" evidence="1">
    <location>
        <begin position="87"/>
        <end position="104"/>
    </location>
</feature>
<dbReference type="Proteomes" id="UP000199506">
    <property type="component" value="Unassembled WGS sequence"/>
</dbReference>
<keyword evidence="1" id="KW-0812">Transmembrane</keyword>
<keyword evidence="1" id="KW-1133">Transmembrane helix</keyword>